<evidence type="ECO:0000256" key="2">
    <source>
        <dbReference type="ARBA" id="ARBA00022771"/>
    </source>
</evidence>
<keyword evidence="8" id="KW-1185">Reference proteome</keyword>
<feature type="compositionally biased region" description="Low complexity" evidence="5">
    <location>
        <begin position="73"/>
        <end position="87"/>
    </location>
</feature>
<gene>
    <name evidence="7" type="ORF">FA10DRAFT_108706</name>
</gene>
<evidence type="ECO:0000313" key="8">
    <source>
        <dbReference type="Proteomes" id="UP000245768"/>
    </source>
</evidence>
<dbReference type="InParanoid" id="A0A316YL21"/>
<evidence type="ECO:0000256" key="3">
    <source>
        <dbReference type="ARBA" id="ARBA00022833"/>
    </source>
</evidence>
<feature type="region of interest" description="Disordered" evidence="5">
    <location>
        <begin position="164"/>
        <end position="203"/>
    </location>
</feature>
<dbReference type="InterPro" id="IPR000058">
    <property type="entry name" value="Znf_AN1"/>
</dbReference>
<dbReference type="OrthoDB" id="431929at2759"/>
<keyword evidence="1" id="KW-0479">Metal-binding</keyword>
<dbReference type="Pfam" id="PF01428">
    <property type="entry name" value="zf-AN1"/>
    <property type="match status" value="2"/>
</dbReference>
<protein>
    <recommendedName>
        <fullName evidence="6">AN1-type domain-containing protein</fullName>
    </recommendedName>
</protein>
<feature type="compositionally biased region" description="Basic and acidic residues" evidence="5">
    <location>
        <begin position="176"/>
        <end position="194"/>
    </location>
</feature>
<organism evidence="7 8">
    <name type="scientific">Acaromyces ingoldii</name>
    <dbReference type="NCBI Taxonomy" id="215250"/>
    <lineage>
        <taxon>Eukaryota</taxon>
        <taxon>Fungi</taxon>
        <taxon>Dikarya</taxon>
        <taxon>Basidiomycota</taxon>
        <taxon>Ustilaginomycotina</taxon>
        <taxon>Exobasidiomycetes</taxon>
        <taxon>Exobasidiales</taxon>
        <taxon>Cryptobasidiaceae</taxon>
        <taxon>Acaromyces</taxon>
    </lineage>
</organism>
<name>A0A316YL21_9BASI</name>
<dbReference type="RefSeq" id="XP_025377458.1">
    <property type="nucleotide sequence ID" value="XM_025517855.1"/>
</dbReference>
<dbReference type="Gene3D" id="4.10.1110.10">
    <property type="entry name" value="AN1-like Zinc finger"/>
    <property type="match status" value="2"/>
</dbReference>
<dbReference type="PANTHER" id="PTHR14677:SF40">
    <property type="entry name" value="CDC48-ASSOCIATED UBIQUITIN-LIKE_ZINC FINGER PROTEIN 1"/>
    <property type="match status" value="1"/>
</dbReference>
<proteinExistence type="predicted"/>
<reference evidence="7 8" key="1">
    <citation type="journal article" date="2018" name="Mol. Biol. Evol.">
        <title>Broad Genomic Sampling Reveals a Smut Pathogenic Ancestry of the Fungal Clade Ustilaginomycotina.</title>
        <authorList>
            <person name="Kijpornyongpan T."/>
            <person name="Mondo S.J."/>
            <person name="Barry K."/>
            <person name="Sandor L."/>
            <person name="Lee J."/>
            <person name="Lipzen A."/>
            <person name="Pangilinan J."/>
            <person name="LaButti K."/>
            <person name="Hainaut M."/>
            <person name="Henrissat B."/>
            <person name="Grigoriev I.V."/>
            <person name="Spatafora J.W."/>
            <person name="Aime M.C."/>
        </authorList>
    </citation>
    <scope>NUCLEOTIDE SEQUENCE [LARGE SCALE GENOMIC DNA]</scope>
    <source>
        <strain evidence="7 8">MCA 4198</strain>
    </source>
</reference>
<dbReference type="SMART" id="SM00154">
    <property type="entry name" value="ZnF_AN1"/>
    <property type="match status" value="2"/>
</dbReference>
<sequence>MEIGEHCKLESCHRLTFLPVKCAYCRDLYCQSHFLPSQHDCRAPGAAEADRMLTDTELLKRVQRVNARRTELQAGGTSSSSGATQSQEEVEAEGPSRLPCQKAGCKRFSLQLDGVPAPPSSSKTPVGVSVSDGRHEARSVTHAAPRCDRCRGIFCVGHRSPLSHGCTAPAPATQGDLRKKQADERKKKAQEVLSKHFPNRPKK</sequence>
<evidence type="ECO:0000256" key="1">
    <source>
        <dbReference type="ARBA" id="ARBA00022723"/>
    </source>
</evidence>
<dbReference type="AlphaFoldDB" id="A0A316YL21"/>
<keyword evidence="3" id="KW-0862">Zinc</keyword>
<dbReference type="SUPFAM" id="SSF118310">
    <property type="entry name" value="AN1-like Zinc finger"/>
    <property type="match status" value="2"/>
</dbReference>
<dbReference type="GO" id="GO:0005737">
    <property type="term" value="C:cytoplasm"/>
    <property type="evidence" value="ECO:0007669"/>
    <property type="project" value="TreeGrafter"/>
</dbReference>
<keyword evidence="2 4" id="KW-0863">Zinc-finger</keyword>
<dbReference type="GeneID" id="37039771"/>
<evidence type="ECO:0000256" key="5">
    <source>
        <dbReference type="SAM" id="MobiDB-lite"/>
    </source>
</evidence>
<evidence type="ECO:0000256" key="4">
    <source>
        <dbReference type="PROSITE-ProRule" id="PRU00449"/>
    </source>
</evidence>
<dbReference type="STRING" id="215250.A0A316YL21"/>
<evidence type="ECO:0000259" key="6">
    <source>
        <dbReference type="PROSITE" id="PS51039"/>
    </source>
</evidence>
<dbReference type="PROSITE" id="PS51039">
    <property type="entry name" value="ZF_AN1"/>
    <property type="match status" value="1"/>
</dbReference>
<accession>A0A316YL21</accession>
<dbReference type="PANTHER" id="PTHR14677">
    <property type="entry name" value="ARSENITE INDUCUBLE RNA ASSOCIATED PROTEIN AIP-1-RELATED"/>
    <property type="match status" value="1"/>
</dbReference>
<feature type="domain" description="AN1-type" evidence="6">
    <location>
        <begin position="1"/>
        <end position="49"/>
    </location>
</feature>
<feature type="region of interest" description="Disordered" evidence="5">
    <location>
        <begin position="69"/>
        <end position="98"/>
    </location>
</feature>
<dbReference type="EMBL" id="KZ819636">
    <property type="protein sequence ID" value="PWN90260.1"/>
    <property type="molecule type" value="Genomic_DNA"/>
</dbReference>
<dbReference type="InterPro" id="IPR035896">
    <property type="entry name" value="AN1-like_Znf"/>
</dbReference>
<dbReference type="GO" id="GO:0008270">
    <property type="term" value="F:zinc ion binding"/>
    <property type="evidence" value="ECO:0007669"/>
    <property type="project" value="UniProtKB-KW"/>
</dbReference>
<dbReference type="Proteomes" id="UP000245768">
    <property type="component" value="Unassembled WGS sequence"/>
</dbReference>
<evidence type="ECO:0000313" key="7">
    <source>
        <dbReference type="EMBL" id="PWN90260.1"/>
    </source>
</evidence>